<gene>
    <name evidence="1" type="ORF">FVEG_16081</name>
</gene>
<reference evidence="1 2" key="1">
    <citation type="journal article" date="2010" name="Nature">
        <title>Comparative genomics reveals mobile pathogenicity chromosomes in Fusarium.</title>
        <authorList>
            <person name="Ma L.J."/>
            <person name="van der Does H.C."/>
            <person name="Borkovich K.A."/>
            <person name="Coleman J.J."/>
            <person name="Daboussi M.J."/>
            <person name="Di Pietro A."/>
            <person name="Dufresne M."/>
            <person name="Freitag M."/>
            <person name="Grabherr M."/>
            <person name="Henrissat B."/>
            <person name="Houterman P.M."/>
            <person name="Kang S."/>
            <person name="Shim W.B."/>
            <person name="Woloshuk C."/>
            <person name="Xie X."/>
            <person name="Xu J.R."/>
            <person name="Antoniw J."/>
            <person name="Baker S.E."/>
            <person name="Bluhm B.H."/>
            <person name="Breakspear A."/>
            <person name="Brown D.W."/>
            <person name="Butchko R.A."/>
            <person name="Chapman S."/>
            <person name="Coulson R."/>
            <person name="Coutinho P.M."/>
            <person name="Danchin E.G."/>
            <person name="Diener A."/>
            <person name="Gale L.R."/>
            <person name="Gardiner D.M."/>
            <person name="Goff S."/>
            <person name="Hammond-Kosack K.E."/>
            <person name="Hilburn K."/>
            <person name="Hua-Van A."/>
            <person name="Jonkers W."/>
            <person name="Kazan K."/>
            <person name="Kodira C.D."/>
            <person name="Koehrsen M."/>
            <person name="Kumar L."/>
            <person name="Lee Y.H."/>
            <person name="Li L."/>
            <person name="Manners J.M."/>
            <person name="Miranda-Saavedra D."/>
            <person name="Mukherjee M."/>
            <person name="Park G."/>
            <person name="Park J."/>
            <person name="Park S.Y."/>
            <person name="Proctor R.H."/>
            <person name="Regev A."/>
            <person name="Ruiz-Roldan M.C."/>
            <person name="Sain D."/>
            <person name="Sakthikumar S."/>
            <person name="Sykes S."/>
            <person name="Schwartz D.C."/>
            <person name="Turgeon B.G."/>
            <person name="Wapinski I."/>
            <person name="Yoder O."/>
            <person name="Young S."/>
            <person name="Zeng Q."/>
            <person name="Zhou S."/>
            <person name="Galagan J."/>
            <person name="Cuomo C.A."/>
            <person name="Kistler H.C."/>
            <person name="Rep M."/>
        </authorList>
    </citation>
    <scope>NUCLEOTIDE SEQUENCE [LARGE SCALE GENOMIC DNA]</scope>
    <source>
        <strain evidence="2">M3125 / FGSC 7600</strain>
    </source>
</reference>
<dbReference type="VEuPathDB" id="FungiDB:FVEG_16081"/>
<dbReference type="KEGG" id="fvr:FVEG_16081"/>
<proteinExistence type="predicted"/>
<evidence type="ECO:0000313" key="2">
    <source>
        <dbReference type="Proteomes" id="UP000009096"/>
    </source>
</evidence>
<dbReference type="EMBL" id="CM000585">
    <property type="protein sequence ID" value="EWG47184.1"/>
    <property type="molecule type" value="Genomic_DNA"/>
</dbReference>
<dbReference type="EMBL" id="DS022250">
    <property type="protein sequence ID" value="EWG47184.1"/>
    <property type="molecule type" value="Genomic_DNA"/>
</dbReference>
<name>W7MHV6_GIBM7</name>
<evidence type="ECO:0000313" key="1">
    <source>
        <dbReference type="EMBL" id="EWG47184.1"/>
    </source>
</evidence>
<protein>
    <submittedName>
        <fullName evidence="1">Uncharacterized protein</fullName>
    </submittedName>
</protein>
<dbReference type="RefSeq" id="XP_018753375.1">
    <property type="nucleotide sequence ID" value="XM_018905322.1"/>
</dbReference>
<accession>W7MHV6</accession>
<dbReference type="Proteomes" id="UP000009096">
    <property type="component" value="Chromosome 8"/>
</dbReference>
<sequence length="106" mass="11572">MVPPILSPVESHVLFPDSWVSRLPFLFAQITKFALCYPNVGRGLSQGREGVDAAPRAIPCQEQLQLHGTDERLVVVIAVVNYLPSPDTDTAIVNPTARLSHPDISN</sequence>
<dbReference type="AlphaFoldDB" id="W7MHV6"/>
<keyword evidence="2" id="KW-1185">Reference proteome</keyword>
<dbReference type="GeneID" id="30072957"/>
<organism evidence="1 2">
    <name type="scientific">Gibberella moniliformis (strain M3125 / FGSC 7600)</name>
    <name type="common">Maize ear and stalk rot fungus</name>
    <name type="synonym">Fusarium verticillioides</name>
    <dbReference type="NCBI Taxonomy" id="334819"/>
    <lineage>
        <taxon>Eukaryota</taxon>
        <taxon>Fungi</taxon>
        <taxon>Dikarya</taxon>
        <taxon>Ascomycota</taxon>
        <taxon>Pezizomycotina</taxon>
        <taxon>Sordariomycetes</taxon>
        <taxon>Hypocreomycetidae</taxon>
        <taxon>Hypocreales</taxon>
        <taxon>Nectriaceae</taxon>
        <taxon>Fusarium</taxon>
        <taxon>Fusarium fujikuroi species complex</taxon>
    </lineage>
</organism>